<feature type="transmembrane region" description="Helical" evidence="1">
    <location>
        <begin position="215"/>
        <end position="233"/>
    </location>
</feature>
<feature type="transmembrane region" description="Helical" evidence="1">
    <location>
        <begin position="352"/>
        <end position="374"/>
    </location>
</feature>
<dbReference type="EMBL" id="LR134313">
    <property type="protein sequence ID" value="VEE99806.1"/>
    <property type="molecule type" value="Genomic_DNA"/>
</dbReference>
<feature type="transmembrane region" description="Helical" evidence="1">
    <location>
        <begin position="428"/>
        <end position="450"/>
    </location>
</feature>
<feature type="transmembrane region" description="Helical" evidence="1">
    <location>
        <begin position="394"/>
        <end position="416"/>
    </location>
</feature>
<keyword evidence="1" id="KW-0472">Membrane</keyword>
<protein>
    <submittedName>
        <fullName evidence="2">Inner membrane protein</fullName>
    </submittedName>
</protein>
<sequence>MLTYLPPDQRPPAPTHEKPWLLLLLVFAWLWPGVFSHDLWNPAEPTVNAAINEMMTDGRAWLPTALGEPLYNVSPAYIWLASACRRLFSPWLADAYSASRFASVIFTVIGLTASGMAGFHLLGRHQGRSVVLIMVGSAGLIGAAHMLGGMSVQFAALGLVLYGFALARSRVIMASLLLGGGLALLSLSAGYLLPLAVVLTAVSLLASPHWQHKRYYISLFGALAVGLPLMALYPSALFTTDPAAFETWRLYHAFGSFGGFGNFRVSLNAGYYLKNLLWFAFPAWPLAIWTLLRGNLAKEPWIALALAWLVQMGLLLAADPSSYQDNLLWILPPLALLGAARLDSLRRGPAAFLNWFGIMTFGLAAVFLWLGFFAMNYGWPAKLAERAAYFSPFYTPNIALVPMLVAILFSPIWLWAITRKNIRGRQAVTNWAAGMTLVWALLMTLFLQWLDQAKSYRPVVEQMEAAAPTDLRTGSACINIPRNEQAARLAWSEYSRLLIRVGDESCAYKLVRTHMDDAPPVGWQKVWQGNRPRNKGWVFVLTKRSA</sequence>
<dbReference type="STRING" id="493.BWD07_08175"/>
<dbReference type="RefSeq" id="WP_085416919.1">
    <property type="nucleotide sequence ID" value="NZ_CAUJPY010000029.1"/>
</dbReference>
<dbReference type="KEGG" id="nci:NCTC10296_00531"/>
<evidence type="ECO:0000313" key="3">
    <source>
        <dbReference type="Proteomes" id="UP000279284"/>
    </source>
</evidence>
<keyword evidence="3" id="KW-1185">Reference proteome</keyword>
<gene>
    <name evidence="2" type="ORF">NCTC10296_00531</name>
</gene>
<keyword evidence="1" id="KW-0812">Transmembrane</keyword>
<organism evidence="2 3">
    <name type="scientific">Neisseria canis</name>
    <dbReference type="NCBI Taxonomy" id="493"/>
    <lineage>
        <taxon>Bacteria</taxon>
        <taxon>Pseudomonadati</taxon>
        <taxon>Pseudomonadota</taxon>
        <taxon>Betaproteobacteria</taxon>
        <taxon>Neisseriales</taxon>
        <taxon>Neisseriaceae</taxon>
        <taxon>Neisseria</taxon>
    </lineage>
</organism>
<evidence type="ECO:0000256" key="1">
    <source>
        <dbReference type="SAM" id="Phobius"/>
    </source>
</evidence>
<name>A0A1X3CWY8_9NEIS</name>
<proteinExistence type="predicted"/>
<dbReference type="Proteomes" id="UP000279284">
    <property type="component" value="Chromosome"/>
</dbReference>
<feature type="transmembrane region" description="Helical" evidence="1">
    <location>
        <begin position="276"/>
        <end position="294"/>
    </location>
</feature>
<keyword evidence="1" id="KW-1133">Transmembrane helix</keyword>
<evidence type="ECO:0000313" key="2">
    <source>
        <dbReference type="EMBL" id="VEE99806.1"/>
    </source>
</evidence>
<feature type="transmembrane region" description="Helical" evidence="1">
    <location>
        <begin position="101"/>
        <end position="123"/>
    </location>
</feature>
<feature type="transmembrane region" description="Helical" evidence="1">
    <location>
        <begin position="129"/>
        <end position="147"/>
    </location>
</feature>
<feature type="transmembrane region" description="Helical" evidence="1">
    <location>
        <begin position="184"/>
        <end position="206"/>
    </location>
</feature>
<dbReference type="AlphaFoldDB" id="A0A1X3CWY8"/>
<dbReference type="OrthoDB" id="8556356at2"/>
<feature type="transmembrane region" description="Helical" evidence="1">
    <location>
        <begin position="301"/>
        <end position="317"/>
    </location>
</feature>
<reference evidence="2 3" key="1">
    <citation type="submission" date="2018-12" db="EMBL/GenBank/DDBJ databases">
        <authorList>
            <consortium name="Pathogen Informatics"/>
        </authorList>
    </citation>
    <scope>NUCLEOTIDE SEQUENCE [LARGE SCALE GENOMIC DNA]</scope>
    <source>
        <strain evidence="2 3">NCTC10296</strain>
    </source>
</reference>
<accession>A0A1X3CWY8</accession>